<dbReference type="SUPFAM" id="SSF51905">
    <property type="entry name" value="FAD/NAD(P)-binding domain"/>
    <property type="match status" value="1"/>
</dbReference>
<dbReference type="Proteomes" id="UP001377337">
    <property type="component" value="Chromosome"/>
</dbReference>
<feature type="domain" description="FAD dependent oxidoreductase" evidence="5">
    <location>
        <begin position="4"/>
        <end position="351"/>
    </location>
</feature>
<name>A0ABZ2NBJ2_9BACI</name>
<dbReference type="EC" id="1.-.-.-" evidence="6"/>
<dbReference type="PANTHER" id="PTHR13847:SF286">
    <property type="entry name" value="D-AMINO ACID DEHYDROGENASE"/>
    <property type="match status" value="1"/>
</dbReference>
<gene>
    <name evidence="6" type="ORF">WCV65_10970</name>
</gene>
<reference evidence="6 7" key="1">
    <citation type="submission" date="2024-02" db="EMBL/GenBank/DDBJ databases">
        <title>Seven novel Bacillus-like species.</title>
        <authorList>
            <person name="Liu G."/>
        </authorList>
    </citation>
    <scope>NUCLEOTIDE SEQUENCE [LARGE SCALE GENOMIC DNA]</scope>
    <source>
        <strain evidence="6 7">FJAT-52054</strain>
    </source>
</reference>
<evidence type="ECO:0000313" key="7">
    <source>
        <dbReference type="Proteomes" id="UP001377337"/>
    </source>
</evidence>
<evidence type="ECO:0000256" key="4">
    <source>
        <dbReference type="ARBA" id="ARBA00023002"/>
    </source>
</evidence>
<keyword evidence="7" id="KW-1185">Reference proteome</keyword>
<organism evidence="6 7">
    <name type="scientific">Metabacillus sediminis</name>
    <dbReference type="NCBI Taxonomy" id="3117746"/>
    <lineage>
        <taxon>Bacteria</taxon>
        <taxon>Bacillati</taxon>
        <taxon>Bacillota</taxon>
        <taxon>Bacilli</taxon>
        <taxon>Bacillales</taxon>
        <taxon>Bacillaceae</taxon>
        <taxon>Metabacillus</taxon>
    </lineage>
</organism>
<dbReference type="EMBL" id="CP147407">
    <property type="protein sequence ID" value="WXB95103.1"/>
    <property type="molecule type" value="Genomic_DNA"/>
</dbReference>
<dbReference type="PANTHER" id="PTHR13847">
    <property type="entry name" value="SARCOSINE DEHYDROGENASE-RELATED"/>
    <property type="match status" value="1"/>
</dbReference>
<proteinExistence type="inferred from homology"/>
<evidence type="ECO:0000256" key="2">
    <source>
        <dbReference type="ARBA" id="ARBA00009410"/>
    </source>
</evidence>
<protein>
    <submittedName>
        <fullName evidence="6">FAD-binding oxidoreductase</fullName>
        <ecNumber evidence="6">1.-.-.-</ecNumber>
    </submittedName>
</protein>
<dbReference type="Pfam" id="PF01266">
    <property type="entry name" value="DAO"/>
    <property type="match status" value="1"/>
</dbReference>
<dbReference type="RefSeq" id="WP_338776414.1">
    <property type="nucleotide sequence ID" value="NZ_CP147407.1"/>
</dbReference>
<evidence type="ECO:0000256" key="3">
    <source>
        <dbReference type="ARBA" id="ARBA00022630"/>
    </source>
</evidence>
<evidence type="ECO:0000313" key="6">
    <source>
        <dbReference type="EMBL" id="WXB95103.1"/>
    </source>
</evidence>
<keyword evidence="3" id="KW-0285">Flavoprotein</keyword>
<dbReference type="Gene3D" id="3.50.50.60">
    <property type="entry name" value="FAD/NAD(P)-binding domain"/>
    <property type="match status" value="1"/>
</dbReference>
<dbReference type="InterPro" id="IPR006076">
    <property type="entry name" value="FAD-dep_OxRdtase"/>
</dbReference>
<evidence type="ECO:0000259" key="5">
    <source>
        <dbReference type="Pfam" id="PF01266"/>
    </source>
</evidence>
<comment type="similarity">
    <text evidence="2">Belongs to the DadA oxidoreductase family.</text>
</comment>
<sequence>MKRFIIIGAGILGASTAYHLVKKGAEVVIIDRLDEGQATGAAAGIVCPWLSQRRNQAWYKLAKSGARYYPELIEGLEADGETDTGYSKVGAISIHQDEEKIAAMEKRALKRKEDAPEIGELTRMNPSQISELFPPLGNEYYGLHVSGAARVDGRGIRDALLSAAKKHGAKVIAGDASLMHQDHAVTGAIVNGHSYRSDQVIVCAGAWASSLFKPLGISFQVYFQKAQIVHLELPGEQTDQWPVVMPPGTQYILAFDGGRIVAGATHENTDVFDTRLTAGGIHEVLSKATETAPGLSDGRFLEGRVGFRPFTEDFLPVIGAVPKWKGLLAANGLGASGLTMGPYLGSQLANLALNEHLEIDLQLYSLNKAMKSEGSESIE</sequence>
<dbReference type="SUPFAM" id="SSF54373">
    <property type="entry name" value="FAD-linked reductases, C-terminal domain"/>
    <property type="match status" value="1"/>
</dbReference>
<comment type="cofactor">
    <cofactor evidence="1">
        <name>FAD</name>
        <dbReference type="ChEBI" id="CHEBI:57692"/>
    </cofactor>
</comment>
<evidence type="ECO:0000256" key="1">
    <source>
        <dbReference type="ARBA" id="ARBA00001974"/>
    </source>
</evidence>
<dbReference type="Gene3D" id="3.30.9.10">
    <property type="entry name" value="D-Amino Acid Oxidase, subunit A, domain 2"/>
    <property type="match status" value="1"/>
</dbReference>
<dbReference type="InterPro" id="IPR036188">
    <property type="entry name" value="FAD/NAD-bd_sf"/>
</dbReference>
<dbReference type="GO" id="GO:0016491">
    <property type="term" value="F:oxidoreductase activity"/>
    <property type="evidence" value="ECO:0007669"/>
    <property type="project" value="UniProtKB-KW"/>
</dbReference>
<accession>A0ABZ2NBJ2</accession>
<keyword evidence="4 6" id="KW-0560">Oxidoreductase</keyword>